<sequence length="429" mass="49029">MHMLLSLIYQVKTDSEKLLVQPDEHVKKFKLPLHTLHLEEFVRCIQECGIVKDVATIHRLFDALSDGEPKRVEPDLFKVFYNFWKEMEGQAQDVDLPSEVIDHLDNSECVYKLSSCIKTSHGVGKIAMTQKRLFLLSVGRLGFLEIAKFRDIEDVKISSAPFLLVRIPSLRIKTSGKLEVFEANLKTETELWNLMVKEMWAGRRMADQHKDPQYMTQALTNVLLIDAVMGCLQTQRSIIAASKLAYFDKIKYEVPMMVPKTTSETLKHKINPSLDLAEPQTVHWGRVVVFDAASWSMLQDCIQVGETQLNCMLGLVQEQVWIGSQDSVIYIIDTHSMSCNKQLTEHRHEVTGLTVDHRDVQMYSCSSDGTVLQWDSASLKVKRQIHVSCDRLSSIQIYDGTLWCCCDDSIVELKKSGTPQRRMVLLTTY</sequence>
<dbReference type="OrthoDB" id="6019893at2759"/>
<dbReference type="AlphaFoldDB" id="A0A7J5XRP5"/>
<protein>
    <submittedName>
        <fullName evidence="2">Uncharacterized protein</fullName>
    </submittedName>
</protein>
<dbReference type="InterPro" id="IPR001680">
    <property type="entry name" value="WD40_rpt"/>
</dbReference>
<evidence type="ECO:0000313" key="3">
    <source>
        <dbReference type="Proteomes" id="UP000518266"/>
    </source>
</evidence>
<organism evidence="2 3">
    <name type="scientific">Dissostichus mawsoni</name>
    <name type="common">Antarctic cod</name>
    <dbReference type="NCBI Taxonomy" id="36200"/>
    <lineage>
        <taxon>Eukaryota</taxon>
        <taxon>Metazoa</taxon>
        <taxon>Chordata</taxon>
        <taxon>Craniata</taxon>
        <taxon>Vertebrata</taxon>
        <taxon>Euteleostomi</taxon>
        <taxon>Actinopterygii</taxon>
        <taxon>Neopterygii</taxon>
        <taxon>Teleostei</taxon>
        <taxon>Neoteleostei</taxon>
        <taxon>Acanthomorphata</taxon>
        <taxon>Eupercaria</taxon>
        <taxon>Perciformes</taxon>
        <taxon>Notothenioidei</taxon>
        <taxon>Nototheniidae</taxon>
        <taxon>Dissostichus</taxon>
    </lineage>
</organism>
<dbReference type="Proteomes" id="UP000518266">
    <property type="component" value="Unassembled WGS sequence"/>
</dbReference>
<keyword evidence="3" id="KW-1185">Reference proteome</keyword>
<dbReference type="GO" id="GO:0031410">
    <property type="term" value="C:cytoplasmic vesicle"/>
    <property type="evidence" value="ECO:0007669"/>
    <property type="project" value="TreeGrafter"/>
</dbReference>
<dbReference type="GO" id="GO:0032483">
    <property type="term" value="P:regulation of Rab protein signal transduction"/>
    <property type="evidence" value="ECO:0007669"/>
    <property type="project" value="TreeGrafter"/>
</dbReference>
<name>A0A7J5XRP5_DISMA</name>
<dbReference type="GO" id="GO:0005085">
    <property type="term" value="F:guanyl-nucleotide exchange factor activity"/>
    <property type="evidence" value="ECO:0007669"/>
    <property type="project" value="UniProtKB-ARBA"/>
</dbReference>
<evidence type="ECO:0000313" key="2">
    <source>
        <dbReference type="EMBL" id="KAF3839806.1"/>
    </source>
</evidence>
<comment type="caution">
    <text evidence="2">The sequence shown here is derived from an EMBL/GenBank/DDBJ whole genome shotgun (WGS) entry which is preliminary data.</text>
</comment>
<dbReference type="SMART" id="SM00320">
    <property type="entry name" value="WD40"/>
    <property type="match status" value="1"/>
</dbReference>
<dbReference type="PANTHER" id="PTHR12296:SF21">
    <property type="entry name" value="DENN DOMAIN-CONTAINING PROTEIN 3"/>
    <property type="match status" value="1"/>
</dbReference>
<dbReference type="PANTHER" id="PTHR12296">
    <property type="entry name" value="DENN DOMAIN-CONTAINING PROTEIN 4"/>
    <property type="match status" value="1"/>
</dbReference>
<dbReference type="SUPFAM" id="SSF50998">
    <property type="entry name" value="Quinoprotein alcohol dehydrogenase-like"/>
    <property type="match status" value="1"/>
</dbReference>
<gene>
    <name evidence="2" type="ORF">F7725_018523</name>
</gene>
<dbReference type="InterPro" id="IPR051696">
    <property type="entry name" value="DENN_Domain_GEFs"/>
</dbReference>
<feature type="repeat" description="WD" evidence="1">
    <location>
        <begin position="343"/>
        <end position="384"/>
    </location>
</feature>
<evidence type="ECO:0000256" key="1">
    <source>
        <dbReference type="PROSITE-ProRule" id="PRU00221"/>
    </source>
</evidence>
<dbReference type="Gene3D" id="2.130.10.10">
    <property type="entry name" value="YVTN repeat-like/Quinoprotein amine dehydrogenase"/>
    <property type="match status" value="1"/>
</dbReference>
<proteinExistence type="predicted"/>
<dbReference type="InterPro" id="IPR011047">
    <property type="entry name" value="Quinoprotein_ADH-like_sf"/>
</dbReference>
<dbReference type="PROSITE" id="PS50082">
    <property type="entry name" value="WD_REPEATS_2"/>
    <property type="match status" value="1"/>
</dbReference>
<dbReference type="EMBL" id="JAAKFY010000021">
    <property type="protein sequence ID" value="KAF3839806.1"/>
    <property type="molecule type" value="Genomic_DNA"/>
</dbReference>
<dbReference type="InterPro" id="IPR015943">
    <property type="entry name" value="WD40/YVTN_repeat-like_dom_sf"/>
</dbReference>
<keyword evidence="1" id="KW-0853">WD repeat</keyword>
<reference evidence="2 3" key="1">
    <citation type="submission" date="2020-03" db="EMBL/GenBank/DDBJ databases">
        <title>Dissostichus mawsoni Genome sequencing and assembly.</title>
        <authorList>
            <person name="Park H."/>
        </authorList>
    </citation>
    <scope>NUCLEOTIDE SEQUENCE [LARGE SCALE GENOMIC DNA]</scope>
    <source>
        <strain evidence="2">DM0001</strain>
        <tissue evidence="2">Muscle</tissue>
    </source>
</reference>
<accession>A0A7J5XRP5</accession>